<feature type="non-terminal residue" evidence="5">
    <location>
        <position position="1"/>
    </location>
</feature>
<organism evidence="5">
    <name type="scientific">marine metagenome</name>
    <dbReference type="NCBI Taxonomy" id="408172"/>
    <lineage>
        <taxon>unclassified sequences</taxon>
        <taxon>metagenomes</taxon>
        <taxon>ecological metagenomes</taxon>
    </lineage>
</organism>
<dbReference type="GO" id="GO:0009424">
    <property type="term" value="C:bacterial-type flagellum hook"/>
    <property type="evidence" value="ECO:0007669"/>
    <property type="project" value="TreeGrafter"/>
</dbReference>
<evidence type="ECO:0000313" key="5">
    <source>
        <dbReference type="EMBL" id="SVC06281.1"/>
    </source>
</evidence>
<dbReference type="InterPro" id="IPR010930">
    <property type="entry name" value="Flg_bb/hook_C_dom"/>
</dbReference>
<sequence>WAVDEWSFNIDSDDFSSLAPIQPGSVLNLGVGKEIRVITIEKDIPVAGRIKVTGSAVVSGADLTGIDRLSHKGFSALSNVDDQDSVGGFSQTFFVSVKGEKSFTIHNSSEDAFSRTRAVEMDGGSVYNSSLVKVAVTTNAQIQNVNVDTAGRVNVMLTDGTQYTRGQILLRSFTNQQALDKEGGNMYSNLENAGVSEWSTPGSDGFARIEAGALELSNVDVAREFSKLITTQRAFQANARMVTASDQILQELLRLKR</sequence>
<dbReference type="PANTHER" id="PTHR30435">
    <property type="entry name" value="FLAGELLAR PROTEIN"/>
    <property type="match status" value="1"/>
</dbReference>
<dbReference type="GO" id="GO:0071978">
    <property type="term" value="P:bacterial-type flagellum-dependent swarming motility"/>
    <property type="evidence" value="ECO:0007669"/>
    <property type="project" value="TreeGrafter"/>
</dbReference>
<evidence type="ECO:0000256" key="1">
    <source>
        <dbReference type="ARBA" id="ARBA00004117"/>
    </source>
</evidence>
<comment type="subcellular location">
    <subcellularLocation>
        <location evidence="1">Bacterial flagellum basal body</location>
    </subcellularLocation>
</comment>
<protein>
    <recommendedName>
        <fullName evidence="4">Flagellar basal-body/hook protein C-terminal domain-containing protein</fullName>
    </recommendedName>
</protein>
<dbReference type="EMBL" id="UINC01071411">
    <property type="protein sequence ID" value="SVC06281.1"/>
    <property type="molecule type" value="Genomic_DNA"/>
</dbReference>
<evidence type="ECO:0000256" key="2">
    <source>
        <dbReference type="ARBA" id="ARBA00009677"/>
    </source>
</evidence>
<dbReference type="Pfam" id="PF06429">
    <property type="entry name" value="Flg_bbr_C"/>
    <property type="match status" value="1"/>
</dbReference>
<evidence type="ECO:0000259" key="4">
    <source>
        <dbReference type="Pfam" id="PF06429"/>
    </source>
</evidence>
<evidence type="ECO:0000256" key="3">
    <source>
        <dbReference type="ARBA" id="ARBA00023143"/>
    </source>
</evidence>
<name>A0A382J611_9ZZZZ</name>
<dbReference type="InterPro" id="IPR037925">
    <property type="entry name" value="FlgE/F/G-like"/>
</dbReference>
<gene>
    <name evidence="5" type="ORF">METZ01_LOCUS259135</name>
</gene>
<feature type="domain" description="Flagellar basal-body/hook protein C-terminal" evidence="4">
    <location>
        <begin position="211"/>
        <end position="255"/>
    </location>
</feature>
<keyword evidence="3" id="KW-0975">Bacterial flagellum</keyword>
<dbReference type="NCBIfam" id="TIGR03506">
    <property type="entry name" value="FlgEFG_subfam"/>
    <property type="match status" value="1"/>
</dbReference>
<reference evidence="5" key="1">
    <citation type="submission" date="2018-05" db="EMBL/GenBank/DDBJ databases">
        <authorList>
            <person name="Lanie J.A."/>
            <person name="Ng W.-L."/>
            <person name="Kazmierczak K.M."/>
            <person name="Andrzejewski T.M."/>
            <person name="Davidsen T.M."/>
            <person name="Wayne K.J."/>
            <person name="Tettelin H."/>
            <person name="Glass J.I."/>
            <person name="Rusch D."/>
            <person name="Podicherti R."/>
            <person name="Tsui H.-C.T."/>
            <person name="Winkler M.E."/>
        </authorList>
    </citation>
    <scope>NUCLEOTIDE SEQUENCE</scope>
</reference>
<dbReference type="AlphaFoldDB" id="A0A382J611"/>
<accession>A0A382J611</accession>
<dbReference type="GO" id="GO:0009425">
    <property type="term" value="C:bacterial-type flagellum basal body"/>
    <property type="evidence" value="ECO:0007669"/>
    <property type="project" value="UniProtKB-SubCell"/>
</dbReference>
<proteinExistence type="inferred from homology"/>
<comment type="similarity">
    <text evidence="2">Belongs to the flagella basal body rod proteins family.</text>
</comment>
<dbReference type="InterPro" id="IPR020013">
    <property type="entry name" value="Flagellar_FlgE/F/G"/>
</dbReference>
<dbReference type="PANTHER" id="PTHR30435:SF1">
    <property type="entry name" value="FLAGELLAR HOOK PROTEIN FLGE"/>
    <property type="match status" value="1"/>
</dbReference>
<dbReference type="SUPFAM" id="SSF117143">
    <property type="entry name" value="Flagellar hook protein flgE"/>
    <property type="match status" value="1"/>
</dbReference>
<dbReference type="GO" id="GO:0005829">
    <property type="term" value="C:cytosol"/>
    <property type="evidence" value="ECO:0007669"/>
    <property type="project" value="TreeGrafter"/>
</dbReference>